<dbReference type="EMBL" id="VJZL01000027">
    <property type="protein sequence ID" value="TRX07231.1"/>
    <property type="molecule type" value="Genomic_DNA"/>
</dbReference>
<reference evidence="8 9" key="1">
    <citation type="submission" date="2019-07" db="EMBL/GenBank/DDBJ databases">
        <title>Novel species of Flavobacterium.</title>
        <authorList>
            <person name="Liu Q."/>
            <person name="Xin Y.-H."/>
        </authorList>
    </citation>
    <scope>NUCLEOTIDE SEQUENCE [LARGE SCALE GENOMIC DNA]</scope>
    <source>
        <strain evidence="6 8">GSP39</strain>
        <strain evidence="7 9">GSR22</strain>
    </source>
</reference>
<dbReference type="RefSeq" id="WP_143388383.1">
    <property type="nucleotide sequence ID" value="NZ_VJZL01000027.1"/>
</dbReference>
<dbReference type="AlphaFoldDB" id="A0A553BG53"/>
<keyword evidence="8" id="KW-1185">Reference proteome</keyword>
<keyword evidence="4 5" id="KW-0472">Membrane</keyword>
<dbReference type="Proteomes" id="UP000318669">
    <property type="component" value="Unassembled WGS sequence"/>
</dbReference>
<evidence type="ECO:0000256" key="1">
    <source>
        <dbReference type="ARBA" id="ARBA00004141"/>
    </source>
</evidence>
<feature type="transmembrane region" description="Helical" evidence="5">
    <location>
        <begin position="49"/>
        <end position="67"/>
    </location>
</feature>
<evidence type="ECO:0000313" key="9">
    <source>
        <dbReference type="Proteomes" id="UP000318669"/>
    </source>
</evidence>
<feature type="transmembrane region" description="Helical" evidence="5">
    <location>
        <begin position="9"/>
        <end position="29"/>
    </location>
</feature>
<dbReference type="Proteomes" id="UP000318528">
    <property type="component" value="Unassembled WGS sequence"/>
</dbReference>
<dbReference type="InterPro" id="IPR016944">
    <property type="entry name" value="UCP030066"/>
</dbReference>
<comment type="caution">
    <text evidence="7">The sequence shown here is derived from an EMBL/GenBank/DDBJ whole genome shotgun (WGS) entry which is preliminary data.</text>
</comment>
<gene>
    <name evidence="7" type="ORF">FNW11_13140</name>
    <name evidence="6" type="ORF">FNW12_14010</name>
</gene>
<proteinExistence type="predicted"/>
<evidence type="ECO:0000313" key="7">
    <source>
        <dbReference type="EMBL" id="TRX07231.1"/>
    </source>
</evidence>
<accession>A0A553BG53</accession>
<keyword evidence="3 5" id="KW-1133">Transmembrane helix</keyword>
<evidence type="ECO:0000313" key="6">
    <source>
        <dbReference type="EMBL" id="TRX04381.1"/>
    </source>
</evidence>
<evidence type="ECO:0000256" key="4">
    <source>
        <dbReference type="ARBA" id="ARBA00023136"/>
    </source>
</evidence>
<sequence>MKTKNKKIAYLYWSLLILLAVFFAISGFMEITKNPSTYPKTLRMGYPPYFILTLGITKIAGVIALLIPNLKRLKEWAFAGFTFDVIFAFISGRAINSNADCIKSAIVFCILILTYFLFLKKGSFQEASTVAA</sequence>
<dbReference type="Pfam" id="PF13564">
    <property type="entry name" value="DoxX_2"/>
    <property type="match status" value="1"/>
</dbReference>
<dbReference type="PIRSF" id="PIRSF030066">
    <property type="entry name" value="UCP030066"/>
    <property type="match status" value="1"/>
</dbReference>
<evidence type="ECO:0000256" key="3">
    <source>
        <dbReference type="ARBA" id="ARBA00022989"/>
    </source>
</evidence>
<keyword evidence="2 5" id="KW-0812">Transmembrane</keyword>
<name>A0A553BG53_9FLAO</name>
<dbReference type="InterPro" id="IPR032808">
    <property type="entry name" value="DoxX"/>
</dbReference>
<dbReference type="EMBL" id="VJZN01000027">
    <property type="protein sequence ID" value="TRX04381.1"/>
    <property type="molecule type" value="Genomic_DNA"/>
</dbReference>
<dbReference type="OrthoDB" id="7960583at2"/>
<evidence type="ECO:0000256" key="2">
    <source>
        <dbReference type="ARBA" id="ARBA00022692"/>
    </source>
</evidence>
<dbReference type="GO" id="GO:0016020">
    <property type="term" value="C:membrane"/>
    <property type="evidence" value="ECO:0007669"/>
    <property type="project" value="UniProtKB-SubCell"/>
</dbReference>
<protein>
    <submittedName>
        <fullName evidence="7">DoxX family protein</fullName>
    </submittedName>
</protein>
<feature type="transmembrane region" description="Helical" evidence="5">
    <location>
        <begin position="76"/>
        <end position="96"/>
    </location>
</feature>
<feature type="transmembrane region" description="Helical" evidence="5">
    <location>
        <begin position="102"/>
        <end position="119"/>
    </location>
</feature>
<evidence type="ECO:0000313" key="8">
    <source>
        <dbReference type="Proteomes" id="UP000318528"/>
    </source>
</evidence>
<organism evidence="7 9">
    <name type="scientific">Flavobacterium gawalongense</name>
    <dbReference type="NCBI Taxonomy" id="2594432"/>
    <lineage>
        <taxon>Bacteria</taxon>
        <taxon>Pseudomonadati</taxon>
        <taxon>Bacteroidota</taxon>
        <taxon>Flavobacteriia</taxon>
        <taxon>Flavobacteriales</taxon>
        <taxon>Flavobacteriaceae</taxon>
        <taxon>Flavobacterium</taxon>
    </lineage>
</organism>
<evidence type="ECO:0000256" key="5">
    <source>
        <dbReference type="SAM" id="Phobius"/>
    </source>
</evidence>
<comment type="subcellular location">
    <subcellularLocation>
        <location evidence="1">Membrane</location>
        <topology evidence="1">Multi-pass membrane protein</topology>
    </subcellularLocation>
</comment>